<protein>
    <submittedName>
        <fullName evidence="16">Ligated ion channel l-glutamate- and glycine-binding site domain-containing protein</fullName>
    </submittedName>
</protein>
<evidence type="ECO:0000256" key="2">
    <source>
        <dbReference type="ARBA" id="ARBA00008685"/>
    </source>
</evidence>
<comment type="caution">
    <text evidence="16">The sequence shown here is derived from an EMBL/GenBank/DDBJ whole genome shotgun (WGS) entry which is preliminary data.</text>
</comment>
<evidence type="ECO:0000256" key="13">
    <source>
        <dbReference type="SAM" id="Phobius"/>
    </source>
</evidence>
<evidence type="ECO:0000256" key="11">
    <source>
        <dbReference type="ARBA" id="ARBA00023286"/>
    </source>
</evidence>
<keyword evidence="4" id="KW-1003">Cell membrane</keyword>
<evidence type="ECO:0000256" key="12">
    <source>
        <dbReference type="ARBA" id="ARBA00023303"/>
    </source>
</evidence>
<keyword evidence="17" id="KW-1185">Reference proteome</keyword>
<evidence type="ECO:0000256" key="7">
    <source>
        <dbReference type="ARBA" id="ARBA00023065"/>
    </source>
</evidence>
<evidence type="ECO:0000256" key="3">
    <source>
        <dbReference type="ARBA" id="ARBA00022448"/>
    </source>
</evidence>
<dbReference type="InterPro" id="IPR052192">
    <property type="entry name" value="Insect_Ionotropic_Sensory_Rcpt"/>
</dbReference>
<keyword evidence="8 13" id="KW-0472">Membrane</keyword>
<evidence type="ECO:0000313" key="17">
    <source>
        <dbReference type="Proteomes" id="UP001201812"/>
    </source>
</evidence>
<reference evidence="16" key="1">
    <citation type="submission" date="2022-01" db="EMBL/GenBank/DDBJ databases">
        <title>Genome Sequence Resource for Two Populations of Ditylenchus destructor, the Migratory Endoparasitic Phytonematode.</title>
        <authorList>
            <person name="Zhang H."/>
            <person name="Lin R."/>
            <person name="Xie B."/>
        </authorList>
    </citation>
    <scope>NUCLEOTIDE SEQUENCE</scope>
    <source>
        <strain evidence="16">BazhouSP</strain>
    </source>
</reference>
<evidence type="ECO:0000256" key="8">
    <source>
        <dbReference type="ARBA" id="ARBA00023136"/>
    </source>
</evidence>
<evidence type="ECO:0000256" key="10">
    <source>
        <dbReference type="ARBA" id="ARBA00023180"/>
    </source>
</evidence>
<dbReference type="PANTHER" id="PTHR42643">
    <property type="entry name" value="IONOTROPIC RECEPTOR 20A-RELATED"/>
    <property type="match status" value="1"/>
</dbReference>
<dbReference type="InterPro" id="IPR001320">
    <property type="entry name" value="Iontro_rcpt_C"/>
</dbReference>
<dbReference type="Pfam" id="PF10613">
    <property type="entry name" value="Lig_chan-Glu_bd"/>
    <property type="match status" value="1"/>
</dbReference>
<keyword evidence="9" id="KW-0675">Receptor</keyword>
<accession>A0AAD4R0X9</accession>
<gene>
    <name evidence="16" type="ORF">DdX_15424</name>
</gene>
<evidence type="ECO:0000259" key="14">
    <source>
        <dbReference type="Pfam" id="PF00060"/>
    </source>
</evidence>
<feature type="transmembrane region" description="Helical" evidence="13">
    <location>
        <begin position="211"/>
        <end position="233"/>
    </location>
</feature>
<keyword evidence="6 13" id="KW-1133">Transmembrane helix</keyword>
<evidence type="ECO:0000259" key="15">
    <source>
        <dbReference type="Pfam" id="PF10613"/>
    </source>
</evidence>
<dbReference type="PANTHER" id="PTHR42643:SF24">
    <property type="entry name" value="IONOTROPIC RECEPTOR 60A"/>
    <property type="match status" value="1"/>
</dbReference>
<sequence>MGRTKFWDAMNKTVKVVVPQIKPPYVNYANYSREYERSERYGPGIVWEILREMAESLNLTYDIRPLDCPDRHNSNTQDNWDCAFNKLMKGSADIIVGGSVMKGKSNRSDVTFPFFHQKSGILIRNAEFSNFVSMALFEAFSWEVWLGVVVSVFAAFAFLRIIHRTASALLDSNPRQSSAMDSFWVVFSIFTRQTVKSPFRLISSRILSATLFLTALFLMTSFSSSLVSMYGSLTQRQAFYTFRGLVEALQENRFKVVMDINSKAQAKMIQTRNHSLLGLLRHEVRVNKKVVYIDGIMNGVRLVQSKPGYALIGSMDVLDILAKVECNIVLLKDPVLTTYLTIPVRKTSPYKDYLNRRIPQLIQFGFIEKWTRDYTMALGAKNMRTDIMNRTVRVVVPQIKPPYVNQVEDSLKNDQVRSRPGIVWEILLEMARSLNLTYEVEPLDCPERHNSNTQDNWDCAFNKLSKGSAEIIVGGSVMRGKNNKSDVTFPFFHQKSGILIRSSEYSNFVSMALFEAFSREVWMAVIISIFIAFLFLRITHIISSSILEGNQRRYSVIDSFWIIFSIFTRQTFRGLLEALKDDRYKVVMDMNSRAQARMIQTKNYSLVSQLRYEIEVNKRVVYIDGIMNGVNLVQTQRGYALIASMDVLDILAKVDCNIVLLEEPILSTYLTIPVRKGSPYKDYLNRRIPQLMQHGFIEKWTRNYIMSLGAKSRKTCQKRNLWNLPLKQYRNIFLFLVFGLCTSMFLFICELLIRKYRSCFFF</sequence>
<dbReference type="GO" id="GO:0015276">
    <property type="term" value="F:ligand-gated monoatomic ion channel activity"/>
    <property type="evidence" value="ECO:0007669"/>
    <property type="project" value="InterPro"/>
</dbReference>
<keyword evidence="7" id="KW-0406">Ion transport</keyword>
<keyword evidence="10" id="KW-0325">Glycoprotein</keyword>
<organism evidence="16 17">
    <name type="scientific">Ditylenchus destructor</name>
    <dbReference type="NCBI Taxonomy" id="166010"/>
    <lineage>
        <taxon>Eukaryota</taxon>
        <taxon>Metazoa</taxon>
        <taxon>Ecdysozoa</taxon>
        <taxon>Nematoda</taxon>
        <taxon>Chromadorea</taxon>
        <taxon>Rhabditida</taxon>
        <taxon>Tylenchina</taxon>
        <taxon>Tylenchomorpha</taxon>
        <taxon>Sphaerularioidea</taxon>
        <taxon>Anguinidae</taxon>
        <taxon>Anguininae</taxon>
        <taxon>Ditylenchus</taxon>
    </lineage>
</organism>
<feature type="domain" description="Ionotropic glutamate receptor L-glutamate and glycine-binding" evidence="15">
    <location>
        <begin position="15"/>
        <end position="125"/>
    </location>
</feature>
<dbReference type="SUPFAM" id="SSF53850">
    <property type="entry name" value="Periplasmic binding protein-like II"/>
    <property type="match status" value="2"/>
</dbReference>
<feature type="domain" description="Ionotropic glutamate receptor C-terminal" evidence="14">
    <location>
        <begin position="141"/>
        <end position="246"/>
    </location>
</feature>
<dbReference type="InterPro" id="IPR019594">
    <property type="entry name" value="Glu/Gly-bd"/>
</dbReference>
<dbReference type="Gene3D" id="1.10.287.70">
    <property type="match status" value="2"/>
</dbReference>
<feature type="transmembrane region" description="Helical" evidence="13">
    <location>
        <begin position="732"/>
        <end position="753"/>
    </location>
</feature>
<comment type="similarity">
    <text evidence="2">Belongs to the glutamate-gated ion channel (TC 1.A.10.1) family.</text>
</comment>
<dbReference type="GO" id="GO:0050906">
    <property type="term" value="P:detection of stimulus involved in sensory perception"/>
    <property type="evidence" value="ECO:0007669"/>
    <property type="project" value="UniProtKB-ARBA"/>
</dbReference>
<keyword evidence="11" id="KW-1071">Ligand-gated ion channel</keyword>
<name>A0AAD4R0X9_9BILA</name>
<dbReference type="EMBL" id="JAKKPZ010000097">
    <property type="protein sequence ID" value="KAI1702525.1"/>
    <property type="molecule type" value="Genomic_DNA"/>
</dbReference>
<dbReference type="Pfam" id="PF00060">
    <property type="entry name" value="Lig_chan"/>
    <property type="match status" value="1"/>
</dbReference>
<evidence type="ECO:0000256" key="9">
    <source>
        <dbReference type="ARBA" id="ARBA00023170"/>
    </source>
</evidence>
<dbReference type="AlphaFoldDB" id="A0AAD4R0X9"/>
<evidence type="ECO:0000256" key="4">
    <source>
        <dbReference type="ARBA" id="ARBA00022475"/>
    </source>
</evidence>
<dbReference type="GO" id="GO:0005886">
    <property type="term" value="C:plasma membrane"/>
    <property type="evidence" value="ECO:0007669"/>
    <property type="project" value="UniProtKB-SubCell"/>
</dbReference>
<keyword evidence="3" id="KW-0813">Transport</keyword>
<dbReference type="Gene3D" id="3.40.190.10">
    <property type="entry name" value="Periplasmic binding protein-like II"/>
    <property type="match status" value="3"/>
</dbReference>
<evidence type="ECO:0000313" key="16">
    <source>
        <dbReference type="EMBL" id="KAI1702525.1"/>
    </source>
</evidence>
<proteinExistence type="inferred from homology"/>
<evidence type="ECO:0000256" key="1">
    <source>
        <dbReference type="ARBA" id="ARBA00004651"/>
    </source>
</evidence>
<comment type="subcellular location">
    <subcellularLocation>
        <location evidence="1">Cell membrane</location>
        <topology evidence="1">Multi-pass membrane protein</topology>
    </subcellularLocation>
</comment>
<evidence type="ECO:0000256" key="5">
    <source>
        <dbReference type="ARBA" id="ARBA00022692"/>
    </source>
</evidence>
<keyword evidence="12" id="KW-0407">Ion channel</keyword>
<keyword evidence="5 13" id="KW-0812">Transmembrane</keyword>
<feature type="transmembrane region" description="Helical" evidence="13">
    <location>
        <begin position="521"/>
        <end position="542"/>
    </location>
</feature>
<evidence type="ECO:0000256" key="6">
    <source>
        <dbReference type="ARBA" id="ARBA00022989"/>
    </source>
</evidence>
<feature type="transmembrane region" description="Helical" evidence="13">
    <location>
        <begin position="144"/>
        <end position="162"/>
    </location>
</feature>
<dbReference type="Proteomes" id="UP001201812">
    <property type="component" value="Unassembled WGS sequence"/>
</dbReference>